<comment type="caution">
    <text evidence="2">The sequence shown here is derived from an EMBL/GenBank/DDBJ whole genome shotgun (WGS) entry which is preliminary data.</text>
</comment>
<dbReference type="PANTHER" id="PTHR31672">
    <property type="entry name" value="BNACNNG10540D PROTEIN"/>
    <property type="match status" value="1"/>
</dbReference>
<dbReference type="NCBIfam" id="TIGR01640">
    <property type="entry name" value="F_box_assoc_1"/>
    <property type="match status" value="1"/>
</dbReference>
<dbReference type="Gene3D" id="1.20.1280.50">
    <property type="match status" value="1"/>
</dbReference>
<evidence type="ECO:0000313" key="2">
    <source>
        <dbReference type="EMBL" id="KAK9690602.1"/>
    </source>
</evidence>
<feature type="domain" description="F-box" evidence="1">
    <location>
        <begin position="9"/>
        <end position="54"/>
    </location>
</feature>
<dbReference type="SMART" id="SM00256">
    <property type="entry name" value="FBOX"/>
    <property type="match status" value="1"/>
</dbReference>
<protein>
    <recommendedName>
        <fullName evidence="1">F-box domain-containing protein</fullName>
    </recommendedName>
</protein>
<accession>A0AAW1ILV5</accession>
<evidence type="ECO:0000313" key="3">
    <source>
        <dbReference type="Proteomes" id="UP001443914"/>
    </source>
</evidence>
<organism evidence="2 3">
    <name type="scientific">Saponaria officinalis</name>
    <name type="common">Common soapwort</name>
    <name type="synonym">Lychnis saponaria</name>
    <dbReference type="NCBI Taxonomy" id="3572"/>
    <lineage>
        <taxon>Eukaryota</taxon>
        <taxon>Viridiplantae</taxon>
        <taxon>Streptophyta</taxon>
        <taxon>Embryophyta</taxon>
        <taxon>Tracheophyta</taxon>
        <taxon>Spermatophyta</taxon>
        <taxon>Magnoliopsida</taxon>
        <taxon>eudicotyledons</taxon>
        <taxon>Gunneridae</taxon>
        <taxon>Pentapetalae</taxon>
        <taxon>Caryophyllales</taxon>
        <taxon>Caryophyllaceae</taxon>
        <taxon>Caryophylleae</taxon>
        <taxon>Saponaria</taxon>
    </lineage>
</organism>
<sequence length="372" mass="42344">MAKSLKHDTYSMEIISMDILINIFSRLPIKSLLILKSVCKSWRSLITTPYFTNLHLRLNSPSSEKLLIFVGEDHSLYSISFDFPSFAPIRIPCSSTWERFSRRKTIVGSCNGLLLCICDESSVSEALLINPSTLPCKRVPKLQVPNNCLYLSYGFGYDTLKEDYKIVRIAHFLRASFGWETMDVSVGVYSLSSDTWKLVCNVVASPFGTPVSHNGALVNNHLLHWLVSRGSVGEHRICCFDVCREEWTEVKLPFIDTDVSYSGERDLGVLDGCLCMLITGGDVWVMKEYGVQESWAKLFNILDWCVIEPLNIVPIAYSNEGNEILLRKDMFSEVYWYDVSEKRVRNVEFRCLPKYRQVSVCIRSLISLCGTS</sequence>
<dbReference type="EMBL" id="JBDFQZ010000009">
    <property type="protein sequence ID" value="KAK9690602.1"/>
    <property type="molecule type" value="Genomic_DNA"/>
</dbReference>
<dbReference type="InterPro" id="IPR001810">
    <property type="entry name" value="F-box_dom"/>
</dbReference>
<evidence type="ECO:0000259" key="1">
    <source>
        <dbReference type="PROSITE" id="PS50181"/>
    </source>
</evidence>
<dbReference type="InterPro" id="IPR006527">
    <property type="entry name" value="F-box-assoc_dom_typ1"/>
</dbReference>
<dbReference type="Proteomes" id="UP001443914">
    <property type="component" value="Unassembled WGS sequence"/>
</dbReference>
<dbReference type="InterPro" id="IPR050796">
    <property type="entry name" value="SCF_F-box_component"/>
</dbReference>
<dbReference type="Pfam" id="PF00646">
    <property type="entry name" value="F-box"/>
    <property type="match status" value="1"/>
</dbReference>
<dbReference type="AlphaFoldDB" id="A0AAW1ILV5"/>
<dbReference type="SUPFAM" id="SSF50965">
    <property type="entry name" value="Galactose oxidase, central domain"/>
    <property type="match status" value="1"/>
</dbReference>
<reference evidence="2" key="1">
    <citation type="submission" date="2024-03" db="EMBL/GenBank/DDBJ databases">
        <title>WGS assembly of Saponaria officinalis var. Norfolk2.</title>
        <authorList>
            <person name="Jenkins J."/>
            <person name="Shu S."/>
            <person name="Grimwood J."/>
            <person name="Barry K."/>
            <person name="Goodstein D."/>
            <person name="Schmutz J."/>
            <person name="Leebens-Mack J."/>
            <person name="Osbourn A."/>
        </authorList>
    </citation>
    <scope>NUCLEOTIDE SEQUENCE [LARGE SCALE GENOMIC DNA]</scope>
    <source>
        <strain evidence="2">JIC</strain>
    </source>
</reference>
<dbReference type="InterPro" id="IPR036047">
    <property type="entry name" value="F-box-like_dom_sf"/>
</dbReference>
<gene>
    <name evidence="2" type="ORF">RND81_09G140100</name>
</gene>
<name>A0AAW1ILV5_SAPOF</name>
<dbReference type="InterPro" id="IPR011043">
    <property type="entry name" value="Gal_Oxase/kelch_b-propeller"/>
</dbReference>
<dbReference type="SUPFAM" id="SSF81383">
    <property type="entry name" value="F-box domain"/>
    <property type="match status" value="1"/>
</dbReference>
<dbReference type="Pfam" id="PF07734">
    <property type="entry name" value="FBA_1"/>
    <property type="match status" value="1"/>
</dbReference>
<dbReference type="PANTHER" id="PTHR31672:SF13">
    <property type="entry name" value="F-BOX PROTEIN CPR30-LIKE"/>
    <property type="match status" value="1"/>
</dbReference>
<proteinExistence type="predicted"/>
<dbReference type="InterPro" id="IPR017451">
    <property type="entry name" value="F-box-assoc_interact_dom"/>
</dbReference>
<keyword evidence="3" id="KW-1185">Reference proteome</keyword>
<dbReference type="CDD" id="cd22157">
    <property type="entry name" value="F-box_AtFBW1-like"/>
    <property type="match status" value="1"/>
</dbReference>
<dbReference type="PROSITE" id="PS50181">
    <property type="entry name" value="FBOX"/>
    <property type="match status" value="1"/>
</dbReference>